<dbReference type="NCBIfam" id="NF033632">
    <property type="entry name" value="SLATT_4"/>
    <property type="match status" value="1"/>
</dbReference>
<sequence length="240" mass="26561">MDSSDSHKISWNSQLERIISDEGERSLCYSWLHSKSEKWFAKLNTYLTLPVILMSTIAGAGSIGTQSLFNGAGAANVVIGCISLTVATLNTVGSYFSWAKRSESHRIAGTTYAKIYRFILIELALPRSERIAAKDMLKIVREQCDRLQETSPQIPDNIIGEFKLKFGTTTPDVKKPEITNGLDPILVHPSDMDSPHYKPPILSNEPLSIRISTSGHTLNKSQMSSLVHPLSEFASDNNHT</sequence>
<dbReference type="AlphaFoldDB" id="A0A6C0ENQ2"/>
<feature type="transmembrane region" description="Helical" evidence="1">
    <location>
        <begin position="75"/>
        <end position="96"/>
    </location>
</feature>
<proteinExistence type="predicted"/>
<name>A0A6C0ENQ2_9ZZZZ</name>
<feature type="transmembrane region" description="Helical" evidence="1">
    <location>
        <begin position="43"/>
        <end position="63"/>
    </location>
</feature>
<protein>
    <recommendedName>
        <fullName evidence="3">SMODS and SLOG-associating 2TM effector domain-containing protein</fullName>
    </recommendedName>
</protein>
<organism evidence="2">
    <name type="scientific">viral metagenome</name>
    <dbReference type="NCBI Taxonomy" id="1070528"/>
    <lineage>
        <taxon>unclassified sequences</taxon>
        <taxon>metagenomes</taxon>
        <taxon>organismal metagenomes</taxon>
    </lineage>
</organism>
<keyword evidence="1" id="KW-0472">Membrane</keyword>
<dbReference type="EMBL" id="MN738912">
    <property type="protein sequence ID" value="QHT30806.1"/>
    <property type="molecule type" value="Genomic_DNA"/>
</dbReference>
<reference evidence="2" key="1">
    <citation type="journal article" date="2020" name="Nature">
        <title>Giant virus diversity and host interactions through global metagenomics.</title>
        <authorList>
            <person name="Schulz F."/>
            <person name="Roux S."/>
            <person name="Paez-Espino D."/>
            <person name="Jungbluth S."/>
            <person name="Walsh D.A."/>
            <person name="Denef V.J."/>
            <person name="McMahon K.D."/>
            <person name="Konstantinidis K.T."/>
            <person name="Eloe-Fadrosh E.A."/>
            <person name="Kyrpides N.C."/>
            <person name="Woyke T."/>
        </authorList>
    </citation>
    <scope>NUCLEOTIDE SEQUENCE</scope>
    <source>
        <strain evidence="2">GVMAG-M-3300009151-50</strain>
    </source>
</reference>
<evidence type="ECO:0000313" key="2">
    <source>
        <dbReference type="EMBL" id="QHT30806.1"/>
    </source>
</evidence>
<evidence type="ECO:0000256" key="1">
    <source>
        <dbReference type="SAM" id="Phobius"/>
    </source>
</evidence>
<keyword evidence="1" id="KW-0812">Transmembrane</keyword>
<keyword evidence="1" id="KW-1133">Transmembrane helix</keyword>
<evidence type="ECO:0008006" key="3">
    <source>
        <dbReference type="Google" id="ProtNLM"/>
    </source>
</evidence>
<accession>A0A6C0ENQ2</accession>